<dbReference type="AlphaFoldDB" id="A0A518HC64"/>
<keyword evidence="1" id="KW-0812">Transmembrane</keyword>
<keyword evidence="3" id="KW-1185">Reference proteome</keyword>
<dbReference type="KEGG" id="tpla:ElP_64070"/>
<feature type="transmembrane region" description="Helical" evidence="1">
    <location>
        <begin position="172"/>
        <end position="199"/>
    </location>
</feature>
<evidence type="ECO:0000256" key="1">
    <source>
        <dbReference type="SAM" id="Phobius"/>
    </source>
</evidence>
<proteinExistence type="predicted"/>
<reference evidence="2 3" key="1">
    <citation type="submission" date="2019-02" db="EMBL/GenBank/DDBJ databases">
        <title>Deep-cultivation of Planctomycetes and their phenomic and genomic characterization uncovers novel biology.</title>
        <authorList>
            <person name="Wiegand S."/>
            <person name="Jogler M."/>
            <person name="Boedeker C."/>
            <person name="Pinto D."/>
            <person name="Vollmers J."/>
            <person name="Rivas-Marin E."/>
            <person name="Kohn T."/>
            <person name="Peeters S.H."/>
            <person name="Heuer A."/>
            <person name="Rast P."/>
            <person name="Oberbeckmann S."/>
            <person name="Bunk B."/>
            <person name="Jeske O."/>
            <person name="Meyerdierks A."/>
            <person name="Storesund J.E."/>
            <person name="Kallscheuer N."/>
            <person name="Luecker S."/>
            <person name="Lage O.M."/>
            <person name="Pohl T."/>
            <person name="Merkel B.J."/>
            <person name="Hornburger P."/>
            <person name="Mueller R.-W."/>
            <person name="Bruemmer F."/>
            <person name="Labrenz M."/>
            <person name="Spormann A.M."/>
            <person name="Op den Camp H."/>
            <person name="Overmann J."/>
            <person name="Amann R."/>
            <person name="Jetten M.S.M."/>
            <person name="Mascher T."/>
            <person name="Medema M.H."/>
            <person name="Devos D.P."/>
            <person name="Kaster A.-K."/>
            <person name="Ovreas L."/>
            <person name="Rohde M."/>
            <person name="Galperin M.Y."/>
            <person name="Jogler C."/>
        </authorList>
    </citation>
    <scope>NUCLEOTIDE SEQUENCE [LARGE SCALE GENOMIC DNA]</scope>
    <source>
        <strain evidence="2 3">ElP</strain>
    </source>
</reference>
<protein>
    <submittedName>
        <fullName evidence="2">Uncharacterized protein</fullName>
    </submittedName>
</protein>
<feature type="transmembrane region" description="Helical" evidence="1">
    <location>
        <begin position="20"/>
        <end position="39"/>
    </location>
</feature>
<name>A0A518HC64_9BACT</name>
<dbReference type="RefSeq" id="WP_145276948.1">
    <property type="nucleotide sequence ID" value="NZ_CP036426.1"/>
</dbReference>
<feature type="transmembrane region" description="Helical" evidence="1">
    <location>
        <begin position="89"/>
        <end position="110"/>
    </location>
</feature>
<keyword evidence="1" id="KW-0472">Membrane</keyword>
<evidence type="ECO:0000313" key="3">
    <source>
        <dbReference type="Proteomes" id="UP000317835"/>
    </source>
</evidence>
<gene>
    <name evidence="2" type="ORF">ElP_64070</name>
</gene>
<dbReference type="Proteomes" id="UP000317835">
    <property type="component" value="Chromosome"/>
</dbReference>
<dbReference type="EMBL" id="CP036426">
    <property type="protein sequence ID" value="QDV38452.1"/>
    <property type="molecule type" value="Genomic_DNA"/>
</dbReference>
<sequence length="792" mass="84959">MPDDSAARTAIAVPVSRAGIAWRFALIGGLAALTVPPVLSPMGAGLDGSWVVALNLLAAGDRFQFGRDVAFTYGPLGFALKPLDIGPNLGHAIGLRLALTALWWASVAGLLMRVRGAVRPLLFLASASYAGIQFDGGYDWNSSLSNLMLASIVGFVVLAYDSRRLAWAWPGVVVAAVALLAKFNVGFVGAGAIGLWGLLELRRDRSTPRLRGLATLAAAYLATLLLLFRIYGGPLGGFPAFLASSARISKGFSLQMASEGPPGEVLRLSAIMIGVAAWASVGLARSWRAAPALAIALLPIFGLYKGSIVRHDSGHLAEYACGIPALVAMALVGGREAGRRAELLRSAAAAAVLLAVGSLLPMDPGAMLTKGAHNAASLADLGRTRAEIRRIDDDLRASLRLPPGIRERIGAETVDVFPWDLSLVSANGLNWRPRYALQSYNAYAPALDRVGARLYGSADGPRFVLYSHAGIGSVGRGGEVAVQHPTLVDSRTWLELFRCYDVVDQRPGLTLMQRRGRPRWDPGEARVLGSRTIGFGERWGLPTGVDGPVVARARFELAPLSKLRSYLFKVEPPGVRVEYLDGSTRVHQLVWQNAGGGFLASDLPVDEAGVRSLFGEGEADPVRSLTFVGGDDFRPEIALSWAELPRAPEHHFVEVGLPVEPASIHQMGWDPAESRGEGDGEDPHLVFRLDRPAFVGRITLHSTFGHPTRGLVPVTVFWRIRGRDGYSYDERSRSVFAPTGQGHTISVPVFDEIDEFRIDLEDPASSIRLHRIVAGQRAEIEATADEGGRPVR</sequence>
<feature type="transmembrane region" description="Helical" evidence="1">
    <location>
        <begin position="140"/>
        <end position="160"/>
    </location>
</feature>
<evidence type="ECO:0000313" key="2">
    <source>
        <dbReference type="EMBL" id="QDV38452.1"/>
    </source>
</evidence>
<dbReference type="OrthoDB" id="3034484at2"/>
<feature type="transmembrane region" description="Helical" evidence="1">
    <location>
        <begin position="219"/>
        <end position="244"/>
    </location>
</feature>
<accession>A0A518HC64</accession>
<organism evidence="2 3">
    <name type="scientific">Tautonia plasticadhaerens</name>
    <dbReference type="NCBI Taxonomy" id="2527974"/>
    <lineage>
        <taxon>Bacteria</taxon>
        <taxon>Pseudomonadati</taxon>
        <taxon>Planctomycetota</taxon>
        <taxon>Planctomycetia</taxon>
        <taxon>Isosphaerales</taxon>
        <taxon>Isosphaeraceae</taxon>
        <taxon>Tautonia</taxon>
    </lineage>
</organism>
<keyword evidence="1" id="KW-1133">Transmembrane helix</keyword>